<evidence type="ECO:0000313" key="5">
    <source>
        <dbReference type="Proteomes" id="UP001215151"/>
    </source>
</evidence>
<evidence type="ECO:0000256" key="1">
    <source>
        <dbReference type="SAM" id="MobiDB-lite"/>
    </source>
</evidence>
<name>A0AAD7TLV7_9APHY</name>
<feature type="compositionally biased region" description="Polar residues" evidence="1">
    <location>
        <begin position="124"/>
        <end position="133"/>
    </location>
</feature>
<feature type="compositionally biased region" description="Low complexity" evidence="1">
    <location>
        <begin position="55"/>
        <end position="71"/>
    </location>
</feature>
<feature type="chain" id="PRO_5042236326" evidence="3">
    <location>
        <begin position="21"/>
        <end position="465"/>
    </location>
</feature>
<sequence length="465" mass="47940">MLPLLLACVWLLSAFWVVWTPLWQIDHGLPALACPSSPTGVPSPIKQTTANTKPGSSRVTSSTVTSGLSTSAPSLDSTATADATPIYASTAVRSASSSSVRLAASTSMLAIGSDDSSALGSSVIGLTSTSPNESPKIPSAGNSAGPVRSSPVIGHHNNVALSVSLSLVLLLILAVAIIVLRRKLARRRTAGRDLQPIADQPFWRPRASRQDHGSDSMELADVANLEGGTVLDPSETLYPRKELETPTWSGPSDFFNVSAVFPSDTYDVSVLSSPRTDISSTGACNRCSTPSSSVGGRAYATGRSAETLPGGTSIPALCGSTKPIPIPPSQAAFAEQLAGASGSTDSAPHSSHTPLSSSTARGLWRSSVQLTLASQSLIGSGTQAIPVGPASLGATIQLGYTQILGEPASHDSFSEVDEPRIVVNLPLSIGHRLMEISGTGSSLHTRDNLGMSGVQIFDVPPPYDA</sequence>
<evidence type="ECO:0000256" key="3">
    <source>
        <dbReference type="SAM" id="SignalP"/>
    </source>
</evidence>
<dbReference type="EMBL" id="JAPEVG010000302">
    <property type="protein sequence ID" value="KAJ8469173.1"/>
    <property type="molecule type" value="Genomic_DNA"/>
</dbReference>
<feature type="region of interest" description="Disordered" evidence="1">
    <location>
        <begin position="336"/>
        <end position="358"/>
    </location>
</feature>
<keyword evidence="5" id="KW-1185">Reference proteome</keyword>
<protein>
    <submittedName>
        <fullName evidence="4">Uncharacterized protein</fullName>
    </submittedName>
</protein>
<keyword evidence="2" id="KW-1133">Transmembrane helix</keyword>
<keyword evidence="3" id="KW-0732">Signal</keyword>
<feature type="compositionally biased region" description="Polar residues" evidence="1">
    <location>
        <begin position="36"/>
        <end position="54"/>
    </location>
</feature>
<feature type="transmembrane region" description="Helical" evidence="2">
    <location>
        <begin position="159"/>
        <end position="180"/>
    </location>
</feature>
<proteinExistence type="predicted"/>
<dbReference type="AlphaFoldDB" id="A0AAD7TLV7"/>
<dbReference type="Proteomes" id="UP001215151">
    <property type="component" value="Unassembled WGS sequence"/>
</dbReference>
<feature type="region of interest" description="Disordered" evidence="1">
    <location>
        <begin position="36"/>
        <end position="77"/>
    </location>
</feature>
<evidence type="ECO:0000256" key="2">
    <source>
        <dbReference type="SAM" id="Phobius"/>
    </source>
</evidence>
<keyword evidence="2" id="KW-0812">Transmembrane</keyword>
<organism evidence="4 5">
    <name type="scientific">Trametes cubensis</name>
    <dbReference type="NCBI Taxonomy" id="1111947"/>
    <lineage>
        <taxon>Eukaryota</taxon>
        <taxon>Fungi</taxon>
        <taxon>Dikarya</taxon>
        <taxon>Basidiomycota</taxon>
        <taxon>Agaricomycotina</taxon>
        <taxon>Agaricomycetes</taxon>
        <taxon>Polyporales</taxon>
        <taxon>Polyporaceae</taxon>
        <taxon>Trametes</taxon>
    </lineage>
</organism>
<feature type="signal peptide" evidence="3">
    <location>
        <begin position="1"/>
        <end position="20"/>
    </location>
</feature>
<feature type="compositionally biased region" description="Low complexity" evidence="1">
    <location>
        <begin position="346"/>
        <end position="358"/>
    </location>
</feature>
<accession>A0AAD7TLV7</accession>
<reference evidence="4" key="1">
    <citation type="submission" date="2022-11" db="EMBL/GenBank/DDBJ databases">
        <title>Genome Sequence of Cubamyces cubensis.</title>
        <authorList>
            <person name="Buettner E."/>
        </authorList>
    </citation>
    <scope>NUCLEOTIDE SEQUENCE</scope>
    <source>
        <strain evidence="4">MPL-01</strain>
    </source>
</reference>
<gene>
    <name evidence="4" type="ORF">ONZ51_g9171</name>
</gene>
<feature type="region of interest" description="Disordered" evidence="1">
    <location>
        <begin position="124"/>
        <end position="143"/>
    </location>
</feature>
<evidence type="ECO:0000313" key="4">
    <source>
        <dbReference type="EMBL" id="KAJ8469173.1"/>
    </source>
</evidence>
<comment type="caution">
    <text evidence="4">The sequence shown here is derived from an EMBL/GenBank/DDBJ whole genome shotgun (WGS) entry which is preliminary data.</text>
</comment>
<keyword evidence="2" id="KW-0472">Membrane</keyword>